<dbReference type="SUPFAM" id="SSF56784">
    <property type="entry name" value="HAD-like"/>
    <property type="match status" value="1"/>
</dbReference>
<dbReference type="InterPro" id="IPR023198">
    <property type="entry name" value="PGP-like_dom2"/>
</dbReference>
<dbReference type="InterPro" id="IPR023214">
    <property type="entry name" value="HAD_sf"/>
</dbReference>
<dbReference type="NCBIfam" id="TIGR01493">
    <property type="entry name" value="HAD-SF-IA-v2"/>
    <property type="match status" value="1"/>
</dbReference>
<dbReference type="SFLD" id="SFLDG01129">
    <property type="entry name" value="C1.5:_HAD__Beta-PGM__Phosphata"/>
    <property type="match status" value="1"/>
</dbReference>
<dbReference type="PRINTS" id="PR00413">
    <property type="entry name" value="HADHALOGNASE"/>
</dbReference>
<dbReference type="InterPro" id="IPR036412">
    <property type="entry name" value="HAD-like_sf"/>
</dbReference>
<dbReference type="InterPro" id="IPR006439">
    <property type="entry name" value="HAD-SF_hydro_IA"/>
</dbReference>
<dbReference type="PANTHER" id="PTHR43316:SF3">
    <property type="entry name" value="HALOACID DEHALOGENASE, TYPE II (AFU_ORTHOLOGUE AFUA_2G07750)-RELATED"/>
    <property type="match status" value="1"/>
</dbReference>
<protein>
    <submittedName>
        <fullName evidence="3">Haloacid dehalogenase type II</fullName>
    </submittedName>
</protein>
<dbReference type="Pfam" id="PF00702">
    <property type="entry name" value="Hydrolase"/>
    <property type="match status" value="1"/>
</dbReference>
<evidence type="ECO:0000256" key="2">
    <source>
        <dbReference type="ARBA" id="ARBA00022801"/>
    </source>
</evidence>
<proteinExistence type="inferred from homology"/>
<dbReference type="RefSeq" id="WP_359790604.1">
    <property type="nucleotide sequence ID" value="NZ_JBEYBN010000034.1"/>
</dbReference>
<dbReference type="PANTHER" id="PTHR43316">
    <property type="entry name" value="HYDROLASE, HALOACID DELAHOGENASE-RELATED"/>
    <property type="match status" value="1"/>
</dbReference>
<dbReference type="CDD" id="cd02588">
    <property type="entry name" value="HAD_L2-DEX"/>
    <property type="match status" value="1"/>
</dbReference>
<dbReference type="EMBL" id="JBEYBN010000034">
    <property type="protein sequence ID" value="MEU2269257.1"/>
    <property type="molecule type" value="Genomic_DNA"/>
</dbReference>
<dbReference type="InterPro" id="IPR006328">
    <property type="entry name" value="2-HAD"/>
</dbReference>
<evidence type="ECO:0000256" key="1">
    <source>
        <dbReference type="ARBA" id="ARBA00008106"/>
    </source>
</evidence>
<accession>A0ABV2XZQ4</accession>
<evidence type="ECO:0000313" key="4">
    <source>
        <dbReference type="Proteomes" id="UP001550603"/>
    </source>
</evidence>
<name>A0ABV2XZQ4_9ACTN</name>
<reference evidence="3 4" key="1">
    <citation type="submission" date="2024-06" db="EMBL/GenBank/DDBJ databases">
        <title>The Natural Products Discovery Center: Release of the First 8490 Sequenced Strains for Exploring Actinobacteria Biosynthetic Diversity.</title>
        <authorList>
            <person name="Kalkreuter E."/>
            <person name="Kautsar S.A."/>
            <person name="Yang D."/>
            <person name="Bader C.D."/>
            <person name="Teijaro C.N."/>
            <person name="Fluegel L."/>
            <person name="Davis C.M."/>
            <person name="Simpson J.R."/>
            <person name="Lauterbach L."/>
            <person name="Steele A.D."/>
            <person name="Gui C."/>
            <person name="Meng S."/>
            <person name="Li G."/>
            <person name="Viehrig K."/>
            <person name="Ye F."/>
            <person name="Su P."/>
            <person name="Kiefer A.F."/>
            <person name="Nichols A."/>
            <person name="Cepeda A.J."/>
            <person name="Yan W."/>
            <person name="Fan B."/>
            <person name="Jiang Y."/>
            <person name="Adhikari A."/>
            <person name="Zheng C.-J."/>
            <person name="Schuster L."/>
            <person name="Cowan T.M."/>
            <person name="Smanski M.J."/>
            <person name="Chevrette M.G."/>
            <person name="De Carvalho L.P.S."/>
            <person name="Shen B."/>
        </authorList>
    </citation>
    <scope>NUCLEOTIDE SEQUENCE [LARGE SCALE GENOMIC DNA]</scope>
    <source>
        <strain evidence="3 4">NPDC019583</strain>
    </source>
</reference>
<keyword evidence="4" id="KW-1185">Reference proteome</keyword>
<keyword evidence="2" id="KW-0378">Hydrolase</keyword>
<comment type="similarity">
    <text evidence="1">Belongs to the HAD-like hydrolase superfamily. S-2-haloalkanoic acid dehalogenase family.</text>
</comment>
<dbReference type="SFLD" id="SFLDS00003">
    <property type="entry name" value="Haloacid_Dehalogenase"/>
    <property type="match status" value="1"/>
</dbReference>
<dbReference type="Gene3D" id="1.10.150.240">
    <property type="entry name" value="Putative phosphatase, domain 2"/>
    <property type="match status" value="1"/>
</dbReference>
<evidence type="ECO:0000313" key="3">
    <source>
        <dbReference type="EMBL" id="MEU2269257.1"/>
    </source>
</evidence>
<dbReference type="NCBIfam" id="TIGR01428">
    <property type="entry name" value="HAD_type_II"/>
    <property type="match status" value="1"/>
</dbReference>
<dbReference type="Gene3D" id="3.40.50.1000">
    <property type="entry name" value="HAD superfamily/HAD-like"/>
    <property type="match status" value="1"/>
</dbReference>
<dbReference type="Proteomes" id="UP001550603">
    <property type="component" value="Unassembled WGS sequence"/>
</dbReference>
<sequence>MGETRDSGSEVGTGLDLDIDVVVFDVLGTLVDEPGGLRAAIREAAPASDDAAVDELLAVWRRHGEQEQERVRQGLRPYAGTGVLDAEAARRVADEAGVTDPAAVARLATAGRRLSPWDDSVAGLERLARRFPVLGLSDASRAALLRLNAHAGLRWHQALSAESVLAYKPAPEVYRLAVDCAGCPAERVLMVAAHAWDLRGAQAVGMRTAYVRRPAGDPPAASDAFDGCFDGLDGLVAALTSR</sequence>
<comment type="caution">
    <text evidence="3">The sequence shown here is derived from an EMBL/GenBank/DDBJ whole genome shotgun (WGS) entry which is preliminary data.</text>
</comment>
<gene>
    <name evidence="3" type="ORF">ABZ568_23185</name>
</gene>
<organism evidence="3 4">
    <name type="scientific">Streptomyces olindensis</name>
    <dbReference type="NCBI Taxonomy" id="358823"/>
    <lineage>
        <taxon>Bacteria</taxon>
        <taxon>Bacillati</taxon>
        <taxon>Actinomycetota</taxon>
        <taxon>Actinomycetes</taxon>
        <taxon>Kitasatosporales</taxon>
        <taxon>Streptomycetaceae</taxon>
        <taxon>Streptomyces</taxon>
    </lineage>
</organism>
<dbReference type="InterPro" id="IPR051540">
    <property type="entry name" value="S-2-haloacid_dehalogenase"/>
</dbReference>